<name>A0A2W4CLU7_9HYPH</name>
<proteinExistence type="predicted"/>
<protein>
    <recommendedName>
        <fullName evidence="3">Addiction module toxin RelE</fullName>
    </recommendedName>
</protein>
<dbReference type="AlphaFoldDB" id="A0A2W4CLU7"/>
<dbReference type="InterPro" id="IPR009241">
    <property type="entry name" value="HigB-like"/>
</dbReference>
<accession>A0A2W4CLU7</accession>
<evidence type="ECO:0008006" key="3">
    <source>
        <dbReference type="Google" id="ProtNLM"/>
    </source>
</evidence>
<comment type="caution">
    <text evidence="1">The sequence shown here is derived from an EMBL/GenBank/DDBJ whole genome shotgun (WGS) entry which is preliminary data.</text>
</comment>
<keyword evidence="2" id="KW-1185">Reference proteome</keyword>
<gene>
    <name evidence="1" type="ORF">CPY51_11865</name>
</gene>
<dbReference type="Pfam" id="PF05973">
    <property type="entry name" value="Gp49"/>
    <property type="match status" value="1"/>
</dbReference>
<dbReference type="EMBL" id="PCDP01000035">
    <property type="protein sequence ID" value="PZM13591.1"/>
    <property type="molecule type" value="Genomic_DNA"/>
</dbReference>
<dbReference type="OrthoDB" id="3233388at2"/>
<dbReference type="Proteomes" id="UP000248925">
    <property type="component" value="Unassembled WGS sequence"/>
</dbReference>
<dbReference type="RefSeq" id="WP_111160440.1">
    <property type="nucleotide sequence ID" value="NZ_PCDP01000035.1"/>
</dbReference>
<organism evidence="1 2">
    <name type="scientific">Rhizobium tubonense</name>
    <dbReference type="NCBI Taxonomy" id="484088"/>
    <lineage>
        <taxon>Bacteria</taxon>
        <taxon>Pseudomonadati</taxon>
        <taxon>Pseudomonadota</taxon>
        <taxon>Alphaproteobacteria</taxon>
        <taxon>Hyphomicrobiales</taxon>
        <taxon>Rhizobiaceae</taxon>
        <taxon>Rhizobium/Agrobacterium group</taxon>
        <taxon>Rhizobium</taxon>
    </lineage>
</organism>
<sequence length="107" mass="12391">MKWSVEFLDESIELKLDSLPKDVIASFLRIVSLIELRGPQGVHEPYVKHLDGPVWEMRLRGKDGIARAAYVTASERRVIVVHVFTKKTRKTPRREIELALKRAKEIK</sequence>
<evidence type="ECO:0000313" key="1">
    <source>
        <dbReference type="EMBL" id="PZM13591.1"/>
    </source>
</evidence>
<evidence type="ECO:0000313" key="2">
    <source>
        <dbReference type="Proteomes" id="UP000248925"/>
    </source>
</evidence>
<reference evidence="1 2" key="1">
    <citation type="journal article" date="2018" name="Sci. Rep.">
        <title>Rhizobium tumorigenes sp. nov., a novel plant tumorigenic bacterium isolated from cane gall tumors on thornless blackberry.</title>
        <authorList>
            <person name="Kuzmanovi N."/>
            <person name="Smalla K."/>
            <person name="Gronow S."/>
            <person name="PuBawska J."/>
        </authorList>
    </citation>
    <scope>NUCLEOTIDE SEQUENCE [LARGE SCALE GENOMIC DNA]</scope>
    <source>
        <strain evidence="1 2">CCBAU 85046</strain>
    </source>
</reference>